<keyword evidence="2 4" id="KW-0808">Transferase</keyword>
<keyword evidence="6" id="KW-1185">Reference proteome</keyword>
<organism evidence="5 6">
    <name type="scientific">Romboutsia faecis</name>
    <dbReference type="NCBI Taxonomy" id="2764597"/>
    <lineage>
        <taxon>Bacteria</taxon>
        <taxon>Bacillati</taxon>
        <taxon>Bacillota</taxon>
        <taxon>Clostridia</taxon>
        <taxon>Peptostreptococcales</taxon>
        <taxon>Peptostreptococcaceae</taxon>
        <taxon>Romboutsia</taxon>
    </lineage>
</organism>
<dbReference type="PANTHER" id="PTHR21599">
    <property type="entry name" value="GLYCERATE KINASE"/>
    <property type="match status" value="1"/>
</dbReference>
<evidence type="ECO:0000256" key="1">
    <source>
        <dbReference type="ARBA" id="ARBA00006284"/>
    </source>
</evidence>
<evidence type="ECO:0000313" key="6">
    <source>
        <dbReference type="Proteomes" id="UP000609849"/>
    </source>
</evidence>
<dbReference type="InterPro" id="IPR018197">
    <property type="entry name" value="Glycerate_kinase_RE-like"/>
</dbReference>
<dbReference type="Pfam" id="PF02595">
    <property type="entry name" value="Gly_kinase"/>
    <property type="match status" value="1"/>
</dbReference>
<name>A0ABR7JQM3_9FIRM</name>
<keyword evidence="3 4" id="KW-0418">Kinase</keyword>
<dbReference type="NCBIfam" id="TIGR00045">
    <property type="entry name" value="glycerate kinase"/>
    <property type="match status" value="1"/>
</dbReference>
<protein>
    <submittedName>
        <fullName evidence="5">Glycerate kinase</fullName>
    </submittedName>
</protein>
<dbReference type="PIRSF" id="PIRSF006078">
    <property type="entry name" value="GlxK"/>
    <property type="match status" value="1"/>
</dbReference>
<comment type="similarity">
    <text evidence="1 4">Belongs to the glycerate kinase type-1 family.</text>
</comment>
<dbReference type="PANTHER" id="PTHR21599:SF0">
    <property type="entry name" value="GLYCERATE KINASE"/>
    <property type="match status" value="1"/>
</dbReference>
<comment type="caution">
    <text evidence="5">The sequence shown here is derived from an EMBL/GenBank/DDBJ whole genome shotgun (WGS) entry which is preliminary data.</text>
</comment>
<sequence>MKFVLAPDSFKESLTAQEVADAMEIGIKKVFPNAECVKVPMADGGEGTVQSLVDGTDGKIYEVAVTGPLGKIVNARYGILGDNETAVIEMAEASGIHYVEKEKRNPLITTTYGTGEVIKEALNKGVKKIIIGIGGSATNDGGAGMIQALGGRLLDKEGNDLSFGGGSLDKLDRIDLTKFDERINKVKVEVACDVNNTLTGEEGASAIFGPQKGATPDLVKLLDKNLGHYAQIVKEQLGKDMANEKGAGAAGGLGFALLTFCNGELKPGIDIVIEYSNLDTKIQGASYVLTGEGSIDGQTKFGKTPYGVAQVAKKYDIPVIAVAGNVGSGTEELYGLGFNSILSIMPGVMTLDKALVTGKKNIENTVENIARLLEI</sequence>
<proteinExistence type="inferred from homology"/>
<dbReference type="GO" id="GO:0016301">
    <property type="term" value="F:kinase activity"/>
    <property type="evidence" value="ECO:0007669"/>
    <property type="project" value="UniProtKB-KW"/>
</dbReference>
<evidence type="ECO:0000256" key="3">
    <source>
        <dbReference type="ARBA" id="ARBA00022777"/>
    </source>
</evidence>
<evidence type="ECO:0000313" key="5">
    <source>
        <dbReference type="EMBL" id="MBC5997087.1"/>
    </source>
</evidence>
<dbReference type="InterPro" id="IPR004381">
    <property type="entry name" value="Glycerate_kinase"/>
</dbReference>
<dbReference type="SUPFAM" id="SSF110738">
    <property type="entry name" value="Glycerate kinase I"/>
    <property type="match status" value="1"/>
</dbReference>
<dbReference type="Gene3D" id="3.40.50.10350">
    <property type="entry name" value="Glycerate kinase, domain 1"/>
    <property type="match status" value="1"/>
</dbReference>
<dbReference type="Proteomes" id="UP000609849">
    <property type="component" value="Unassembled WGS sequence"/>
</dbReference>
<dbReference type="InterPro" id="IPR018193">
    <property type="entry name" value="Glyc_kinase_flavodox-like_fold"/>
</dbReference>
<dbReference type="EMBL" id="JACRWE010000004">
    <property type="protein sequence ID" value="MBC5997087.1"/>
    <property type="molecule type" value="Genomic_DNA"/>
</dbReference>
<dbReference type="Gene3D" id="3.90.1510.10">
    <property type="entry name" value="Glycerate kinase, domain 2"/>
    <property type="match status" value="1"/>
</dbReference>
<reference evidence="5 6" key="1">
    <citation type="submission" date="2020-08" db="EMBL/GenBank/DDBJ databases">
        <authorList>
            <person name="Liu C."/>
            <person name="Sun Q."/>
        </authorList>
    </citation>
    <scope>NUCLEOTIDE SEQUENCE [LARGE SCALE GENOMIC DNA]</scope>
    <source>
        <strain evidence="5 6">NSJ-18</strain>
    </source>
</reference>
<evidence type="ECO:0000256" key="4">
    <source>
        <dbReference type="PIRNR" id="PIRNR006078"/>
    </source>
</evidence>
<dbReference type="InterPro" id="IPR036129">
    <property type="entry name" value="Glycerate_kinase_sf"/>
</dbReference>
<accession>A0ABR7JQM3</accession>
<dbReference type="RefSeq" id="WP_153973147.1">
    <property type="nucleotide sequence ID" value="NZ_JACRWE010000004.1"/>
</dbReference>
<gene>
    <name evidence="5" type="ORF">H8923_09960</name>
</gene>
<evidence type="ECO:0000256" key="2">
    <source>
        <dbReference type="ARBA" id="ARBA00022679"/>
    </source>
</evidence>